<evidence type="ECO:0000313" key="2">
    <source>
        <dbReference type="Proteomes" id="UP001162501"/>
    </source>
</evidence>
<protein>
    <submittedName>
        <fullName evidence="1">Uncharacterized protein</fullName>
    </submittedName>
</protein>
<sequence>MQYHMGVRRRVGVQYHVGVQYRVGVRHRVDVQYQVGVRRRVGMWDHVGVRYTMKRWVRLLGKDFPGRTVDKALPANAGHTGRPWSGKTPHAAEQLSLRSAGRDAATVGSPGTTVKSSLHWPQFEKARVRQGRPRVTKIK</sequence>
<gene>
    <name evidence="1" type="ORF">MRATA1EN22A_LOCUS22018</name>
</gene>
<evidence type="ECO:0000313" key="1">
    <source>
        <dbReference type="EMBL" id="CAN0497634.1"/>
    </source>
</evidence>
<accession>A0ACB1MLD8</accession>
<organism evidence="1 2">
    <name type="scientific">Rangifer tarandus platyrhynchus</name>
    <name type="common">Svalbard reindeer</name>
    <dbReference type="NCBI Taxonomy" id="3082113"/>
    <lineage>
        <taxon>Eukaryota</taxon>
        <taxon>Metazoa</taxon>
        <taxon>Chordata</taxon>
        <taxon>Craniata</taxon>
        <taxon>Vertebrata</taxon>
        <taxon>Euteleostomi</taxon>
        <taxon>Mammalia</taxon>
        <taxon>Eutheria</taxon>
        <taxon>Laurasiatheria</taxon>
        <taxon>Artiodactyla</taxon>
        <taxon>Ruminantia</taxon>
        <taxon>Pecora</taxon>
        <taxon>Cervidae</taxon>
        <taxon>Odocoileinae</taxon>
        <taxon>Rangifer</taxon>
    </lineage>
</organism>
<dbReference type="Proteomes" id="UP001162501">
    <property type="component" value="Chromosome 34"/>
</dbReference>
<name>A0ACB1MLD8_RANTA</name>
<reference evidence="1" key="1">
    <citation type="submission" date="2025-03" db="EMBL/GenBank/DDBJ databases">
        <authorList>
            <consortium name="ELIXIR-Norway"/>
            <consortium name="Elixir Norway"/>
        </authorList>
    </citation>
    <scope>NUCLEOTIDE SEQUENCE</scope>
</reference>
<proteinExistence type="predicted"/>
<dbReference type="EMBL" id="OZ243562">
    <property type="protein sequence ID" value="CAN0497634.1"/>
    <property type="molecule type" value="Genomic_DNA"/>
</dbReference>